<protein>
    <submittedName>
        <fullName evidence="1">Uncharacterized protein</fullName>
    </submittedName>
</protein>
<name>A0A6N7Q1C7_9BACT</name>
<reference evidence="1 2" key="1">
    <citation type="submission" date="2019-10" db="EMBL/GenBank/DDBJ databases">
        <title>A soil myxobacterium in the family Polyangiaceae.</title>
        <authorList>
            <person name="Li Y."/>
            <person name="Wang J."/>
        </authorList>
    </citation>
    <scope>NUCLEOTIDE SEQUENCE [LARGE SCALE GENOMIC DNA]</scope>
    <source>
        <strain evidence="1 2">DSM 14734</strain>
    </source>
</reference>
<sequence length="212" mass="23713">MAEVILIGEHTDAITLRRSLRTMLIQASNARKIRTSPADINKHVLLLDEPPRHVRKHLEKEGLHQGASCIVLGSEKNQCRDRALPHIERSDGAWFDFTITVRKGKGALELLAYDFELRLPPGMGAPFLRFDLNLPAHRNEERELRCHLHPGSDDILVPAPLMRPAELLALLIDGVRPTAERKAARAPTLFEVSWFKDTLGLLSPSEAAPPAR</sequence>
<keyword evidence="2" id="KW-1185">Reference proteome</keyword>
<dbReference type="EMBL" id="WJIE01000006">
    <property type="protein sequence ID" value="MRG94771.1"/>
    <property type="molecule type" value="Genomic_DNA"/>
</dbReference>
<evidence type="ECO:0000313" key="2">
    <source>
        <dbReference type="Proteomes" id="UP000440224"/>
    </source>
</evidence>
<gene>
    <name evidence="1" type="ORF">GF068_23030</name>
</gene>
<proteinExistence type="predicted"/>
<comment type="caution">
    <text evidence="1">The sequence shown here is derived from an EMBL/GenBank/DDBJ whole genome shotgun (WGS) entry which is preliminary data.</text>
</comment>
<dbReference type="OrthoDB" id="571208at2"/>
<accession>A0A6N7Q1C7</accession>
<dbReference type="AlphaFoldDB" id="A0A6N7Q1C7"/>
<dbReference type="RefSeq" id="WP_153821585.1">
    <property type="nucleotide sequence ID" value="NZ_WJIE01000006.1"/>
</dbReference>
<evidence type="ECO:0000313" key="1">
    <source>
        <dbReference type="EMBL" id="MRG94771.1"/>
    </source>
</evidence>
<dbReference type="Proteomes" id="UP000440224">
    <property type="component" value="Unassembled WGS sequence"/>
</dbReference>
<organism evidence="1 2">
    <name type="scientific">Polyangium spumosum</name>
    <dbReference type="NCBI Taxonomy" id="889282"/>
    <lineage>
        <taxon>Bacteria</taxon>
        <taxon>Pseudomonadati</taxon>
        <taxon>Myxococcota</taxon>
        <taxon>Polyangia</taxon>
        <taxon>Polyangiales</taxon>
        <taxon>Polyangiaceae</taxon>
        <taxon>Polyangium</taxon>
    </lineage>
</organism>